<sequence>MFEAFRTTWVSAASATTPRQTSCSASSQPPLPGTSISRRSRSGSCSVLVRRSGCGAQLISPIAGNGPNSPNGISGGNSGKLAMTMGNEKNRR</sequence>
<accession>A0AB34JV29</accession>
<feature type="compositionally biased region" description="Low complexity" evidence="1">
    <location>
        <begin position="60"/>
        <end position="72"/>
    </location>
</feature>
<comment type="caution">
    <text evidence="2">The sequence shown here is derived from an EMBL/GenBank/DDBJ whole genome shotgun (WGS) entry which is preliminary data.</text>
</comment>
<evidence type="ECO:0000313" key="2">
    <source>
        <dbReference type="EMBL" id="KAL1524289.1"/>
    </source>
</evidence>
<keyword evidence="3" id="KW-1185">Reference proteome</keyword>
<feature type="region of interest" description="Disordered" evidence="1">
    <location>
        <begin position="60"/>
        <end position="92"/>
    </location>
</feature>
<dbReference type="EMBL" id="JBGBPQ010000005">
    <property type="protein sequence ID" value="KAL1524289.1"/>
    <property type="molecule type" value="Genomic_DNA"/>
</dbReference>
<reference evidence="2 3" key="1">
    <citation type="journal article" date="2024" name="Science">
        <title>Giant polyketide synthase enzymes in the biosynthesis of giant marine polyether toxins.</title>
        <authorList>
            <person name="Fallon T.R."/>
            <person name="Shende V.V."/>
            <person name="Wierzbicki I.H."/>
            <person name="Pendleton A.L."/>
            <person name="Watervoot N.F."/>
            <person name="Auber R.P."/>
            <person name="Gonzalez D.J."/>
            <person name="Wisecaver J.H."/>
            <person name="Moore B.S."/>
        </authorList>
    </citation>
    <scope>NUCLEOTIDE SEQUENCE [LARGE SCALE GENOMIC DNA]</scope>
    <source>
        <strain evidence="2 3">12B1</strain>
    </source>
</reference>
<dbReference type="Proteomes" id="UP001515480">
    <property type="component" value="Unassembled WGS sequence"/>
</dbReference>
<evidence type="ECO:0000256" key="1">
    <source>
        <dbReference type="SAM" id="MobiDB-lite"/>
    </source>
</evidence>
<evidence type="ECO:0000313" key="3">
    <source>
        <dbReference type="Proteomes" id="UP001515480"/>
    </source>
</evidence>
<proteinExistence type="predicted"/>
<protein>
    <submittedName>
        <fullName evidence="2">Uncharacterized protein</fullName>
    </submittedName>
</protein>
<feature type="compositionally biased region" description="Polar residues" evidence="1">
    <location>
        <begin position="13"/>
        <end position="28"/>
    </location>
</feature>
<organism evidence="2 3">
    <name type="scientific">Prymnesium parvum</name>
    <name type="common">Toxic golden alga</name>
    <dbReference type="NCBI Taxonomy" id="97485"/>
    <lineage>
        <taxon>Eukaryota</taxon>
        <taxon>Haptista</taxon>
        <taxon>Haptophyta</taxon>
        <taxon>Prymnesiophyceae</taxon>
        <taxon>Prymnesiales</taxon>
        <taxon>Prymnesiaceae</taxon>
        <taxon>Prymnesium</taxon>
    </lineage>
</organism>
<dbReference type="AlphaFoldDB" id="A0AB34JV29"/>
<name>A0AB34JV29_PRYPA</name>
<feature type="region of interest" description="Disordered" evidence="1">
    <location>
        <begin position="13"/>
        <end position="42"/>
    </location>
</feature>
<gene>
    <name evidence="2" type="ORF">AB1Y20_019192</name>
</gene>